<dbReference type="InterPro" id="IPR036291">
    <property type="entry name" value="NAD(P)-bd_dom_sf"/>
</dbReference>
<sequence length="478" mass="52837">MPGTSPVILILGTGPNIGEAVARTFASKGYKAALAAGHSRGPDSTDNQLHITSDFANPDDAAHAFTRVKQVLGIPSVVVYNAARIYRERLGSLTAGTNVGICRHGRRVVTSASRPDRSAFVAACTEAEADDGRLQAVLSRYFSTWKTSLMGDDLSRLQMLATHAQIRDYIKVIWLEDETEFEEMLLPSKSSVIWPRYESGQVIAEALGVELLKSMLAAQQLCPSRLEIRDKHTTDTYIDPEKAAILARDILHGTDLAVTEFMLRKESPARIDISVELSAEHQGQGIGFSMLRKARLYLSQDLYSFLAEDVLLHASALKELTLSFCQPRQMWYTPSFILHNATLPALEKPEISTASLSIPIIMAILSKSKQSLTGFSFRLMSLGKKSTWAELLSRICNEFPHLTWFEIGNLSEKSIRYLQITFPGLDKDSVIGEPYKNGLKVIKRGPASAKRISWVEYVGLDANHVLRIVAECAVATQL</sequence>
<dbReference type="AlphaFoldDB" id="A0A0U1M442"/>
<protein>
    <submittedName>
        <fullName evidence="1">Uncharacterized protein</fullName>
    </submittedName>
</protein>
<reference evidence="1 2" key="1">
    <citation type="submission" date="2015-04" db="EMBL/GenBank/DDBJ databases">
        <authorList>
            <person name="Syromyatnikov M.Y."/>
            <person name="Popov V.N."/>
        </authorList>
    </citation>
    <scope>NUCLEOTIDE SEQUENCE [LARGE SCALE GENOMIC DNA]</scope>
    <source>
        <strain evidence="1">WF-38-12</strain>
    </source>
</reference>
<dbReference type="SUPFAM" id="SSF51735">
    <property type="entry name" value="NAD(P)-binding Rossmann-fold domains"/>
    <property type="match status" value="1"/>
</dbReference>
<evidence type="ECO:0000313" key="1">
    <source>
        <dbReference type="EMBL" id="CRG90358.1"/>
    </source>
</evidence>
<dbReference type="EMBL" id="CVMT01000007">
    <property type="protein sequence ID" value="CRG90358.1"/>
    <property type="molecule type" value="Genomic_DNA"/>
</dbReference>
<dbReference type="OrthoDB" id="5279008at2759"/>
<dbReference type="Gene3D" id="3.40.50.720">
    <property type="entry name" value="NAD(P)-binding Rossmann-like Domain"/>
    <property type="match status" value="1"/>
</dbReference>
<dbReference type="OMA" id="RISWVEY"/>
<gene>
    <name evidence="1" type="ORF">PISL3812_07402</name>
</gene>
<accession>A0A0U1M442</accession>
<name>A0A0U1M442_TALIS</name>
<dbReference type="Proteomes" id="UP000054383">
    <property type="component" value="Unassembled WGS sequence"/>
</dbReference>
<evidence type="ECO:0000313" key="2">
    <source>
        <dbReference type="Proteomes" id="UP000054383"/>
    </source>
</evidence>
<proteinExistence type="predicted"/>
<keyword evidence="2" id="KW-1185">Reference proteome</keyword>
<organism evidence="1 2">
    <name type="scientific">Talaromyces islandicus</name>
    <name type="common">Penicillium islandicum</name>
    <dbReference type="NCBI Taxonomy" id="28573"/>
    <lineage>
        <taxon>Eukaryota</taxon>
        <taxon>Fungi</taxon>
        <taxon>Dikarya</taxon>
        <taxon>Ascomycota</taxon>
        <taxon>Pezizomycotina</taxon>
        <taxon>Eurotiomycetes</taxon>
        <taxon>Eurotiomycetidae</taxon>
        <taxon>Eurotiales</taxon>
        <taxon>Trichocomaceae</taxon>
        <taxon>Talaromyces</taxon>
        <taxon>Talaromyces sect. Islandici</taxon>
    </lineage>
</organism>